<sequence>MSQKDYYKVLGVARTATQDEIKKAYRQMAKEWHPDKHQGDSGATQKFKDINEAYEVLQDPQKRASYDSYGNSPFSQGGSGQQRASANSSGFGDFSDVFGDIFENFMGGGRASRRAKASTAIPGSDIRYDLTITLEEAFTGKKKSVKYSTAVKCVDCNGAGSSDGGIYVNCIACGGSGATRAQQGFFVVESTCRTCSGSGKALKDPCRKCHGQGRVVGNKEIQVSIPPGVDNETKIRIANEGEVGVRGGASGHLYIFVFIKKHKIFERKDVDLYYDMPIKMTVASLGGKVEIPAIDGSSAILSVPEGTQNGTVFKISSKGMPRIKSPEKFGDLYAKVYVEVPVKLSNEQKKLLQEFENASLPSCSPKSNGFFKKVKDIWKDITG</sequence>
<feature type="repeat" description="CXXCXGXG motif" evidence="9">
    <location>
        <begin position="206"/>
        <end position="213"/>
    </location>
</feature>
<dbReference type="SUPFAM" id="SSF49493">
    <property type="entry name" value="HSP40/DnaJ peptide-binding domain"/>
    <property type="match status" value="2"/>
</dbReference>
<dbReference type="CDD" id="cd10747">
    <property type="entry name" value="DnaJ_C"/>
    <property type="match status" value="1"/>
</dbReference>
<dbReference type="Gene3D" id="2.10.230.10">
    <property type="entry name" value="Heat shock protein DnaJ, cysteine-rich domain"/>
    <property type="match status" value="1"/>
</dbReference>
<evidence type="ECO:0000256" key="5">
    <source>
        <dbReference type="ARBA" id="ARBA00022771"/>
    </source>
</evidence>
<feature type="repeat" description="CXXCXGXG motif" evidence="9">
    <location>
        <begin position="192"/>
        <end position="199"/>
    </location>
</feature>
<feature type="binding site" evidence="9">
    <location>
        <position position="206"/>
    </location>
    <ligand>
        <name>Zn(2+)</name>
        <dbReference type="ChEBI" id="CHEBI:29105"/>
        <label>1</label>
    </ligand>
</feature>
<feature type="compositionally biased region" description="Polar residues" evidence="11">
    <location>
        <begin position="68"/>
        <end position="88"/>
    </location>
</feature>
<evidence type="ECO:0000256" key="11">
    <source>
        <dbReference type="SAM" id="MobiDB-lite"/>
    </source>
</evidence>
<evidence type="ECO:0000256" key="3">
    <source>
        <dbReference type="ARBA" id="ARBA00022723"/>
    </source>
</evidence>
<dbReference type="SMART" id="SM00271">
    <property type="entry name" value="DnaJ"/>
    <property type="match status" value="1"/>
</dbReference>
<proteinExistence type="inferred from homology"/>
<dbReference type="SUPFAM" id="SSF57938">
    <property type="entry name" value="DnaJ/Hsp40 cysteine-rich domain"/>
    <property type="match status" value="1"/>
</dbReference>
<feature type="repeat" description="CXXCXGXG motif" evidence="9">
    <location>
        <begin position="170"/>
        <end position="177"/>
    </location>
</feature>
<evidence type="ECO:0000256" key="7">
    <source>
        <dbReference type="ARBA" id="ARBA00023016"/>
    </source>
</evidence>
<gene>
    <name evidence="9" type="primary">dnaJ</name>
    <name evidence="14" type="ORF">Cyrtocomes_00947</name>
</gene>
<dbReference type="InterPro" id="IPR036869">
    <property type="entry name" value="J_dom_sf"/>
</dbReference>
<dbReference type="InterPro" id="IPR001623">
    <property type="entry name" value="DnaJ_domain"/>
</dbReference>
<reference evidence="14 15" key="1">
    <citation type="submission" date="2023-02" db="EMBL/GenBank/DDBJ databases">
        <title>Host association and intracellularity evolved multiple times independently in the Rickettsiales.</title>
        <authorList>
            <person name="Castelli M."/>
            <person name="Nardi T."/>
            <person name="Gammuto L."/>
            <person name="Bellinzona G."/>
            <person name="Sabaneyeva E."/>
            <person name="Potekhin A."/>
            <person name="Serra V."/>
            <person name="Petroni G."/>
            <person name="Sassera D."/>
        </authorList>
    </citation>
    <scope>NUCLEOTIDE SEQUENCE [LARGE SCALE GENOMIC DNA]</scope>
    <source>
        <strain evidence="14 15">BOD18</strain>
    </source>
</reference>
<dbReference type="InterPro" id="IPR036410">
    <property type="entry name" value="HSP_DnaJ_Cys-rich_dom_sf"/>
</dbReference>
<evidence type="ECO:0000256" key="10">
    <source>
        <dbReference type="PROSITE-ProRule" id="PRU00546"/>
    </source>
</evidence>
<dbReference type="InterPro" id="IPR002939">
    <property type="entry name" value="DnaJ_C"/>
</dbReference>
<dbReference type="PROSITE" id="PS50076">
    <property type="entry name" value="DNAJ_2"/>
    <property type="match status" value="1"/>
</dbReference>
<dbReference type="Pfam" id="PF00226">
    <property type="entry name" value="DnaJ"/>
    <property type="match status" value="1"/>
</dbReference>
<dbReference type="CDD" id="cd10719">
    <property type="entry name" value="DnaJ_zf"/>
    <property type="match status" value="1"/>
</dbReference>
<keyword evidence="15" id="KW-1185">Reference proteome</keyword>
<feature type="binding site" evidence="9">
    <location>
        <position position="195"/>
    </location>
    <ligand>
        <name>Zn(2+)</name>
        <dbReference type="ChEBI" id="CHEBI:29105"/>
        <label>2</label>
    </ligand>
</feature>
<feature type="domain" description="CR-type" evidence="13">
    <location>
        <begin position="140"/>
        <end position="218"/>
    </location>
</feature>
<comment type="domain">
    <text evidence="9">The J domain is necessary and sufficient to stimulate DnaK ATPase activity. Zinc center 1 plays an important role in the autonomous, DnaK-independent chaperone activity of DnaJ. Zinc center 2 is essential for interaction with DnaK and for DnaJ activity.</text>
</comment>
<dbReference type="RefSeq" id="WP_322498018.1">
    <property type="nucleotide sequence ID" value="NZ_JARGYT010000064.1"/>
</dbReference>
<feature type="binding site" evidence="9">
    <location>
        <position position="156"/>
    </location>
    <ligand>
        <name>Zn(2+)</name>
        <dbReference type="ChEBI" id="CHEBI:29105"/>
        <label>1</label>
    </ligand>
</feature>
<comment type="cofactor">
    <cofactor evidence="9">
        <name>Zn(2+)</name>
        <dbReference type="ChEBI" id="CHEBI:29105"/>
    </cofactor>
    <text evidence="9">Binds 2 Zn(2+) ions per monomer.</text>
</comment>
<dbReference type="Gene3D" id="2.60.260.20">
    <property type="entry name" value="Urease metallochaperone UreE, N-terminal domain"/>
    <property type="match status" value="2"/>
</dbReference>
<dbReference type="PROSITE" id="PS51188">
    <property type="entry name" value="ZF_CR"/>
    <property type="match status" value="1"/>
</dbReference>
<feature type="binding site" evidence="9">
    <location>
        <position position="173"/>
    </location>
    <ligand>
        <name>Zn(2+)</name>
        <dbReference type="ChEBI" id="CHEBI:29105"/>
        <label>2</label>
    </ligand>
</feature>
<evidence type="ECO:0000313" key="15">
    <source>
        <dbReference type="Proteomes" id="UP001293791"/>
    </source>
</evidence>
<feature type="repeat" description="CXXCXGXG motif" evidence="9">
    <location>
        <begin position="153"/>
        <end position="160"/>
    </location>
</feature>
<dbReference type="InterPro" id="IPR018253">
    <property type="entry name" value="DnaJ_domain_CS"/>
</dbReference>
<dbReference type="InterPro" id="IPR008971">
    <property type="entry name" value="HSP40/DnaJ_pept-bd"/>
</dbReference>
<dbReference type="HAMAP" id="MF_01152">
    <property type="entry name" value="DnaJ"/>
    <property type="match status" value="1"/>
</dbReference>
<keyword evidence="5 9" id="KW-0863">Zinc-finger</keyword>
<dbReference type="PRINTS" id="PR00625">
    <property type="entry name" value="JDOMAIN"/>
</dbReference>
<dbReference type="Proteomes" id="UP001293791">
    <property type="component" value="Unassembled WGS sequence"/>
</dbReference>
<keyword evidence="4 9" id="KW-0677">Repeat</keyword>
<dbReference type="NCBIfam" id="TIGR02349">
    <property type="entry name" value="DnaJ_bact"/>
    <property type="match status" value="1"/>
</dbReference>
<keyword evidence="3 9" id="KW-0479">Metal-binding</keyword>
<keyword evidence="7 9" id="KW-0346">Stress response</keyword>
<dbReference type="InterPro" id="IPR012724">
    <property type="entry name" value="DnaJ"/>
</dbReference>
<dbReference type="PROSITE" id="PS00636">
    <property type="entry name" value="DNAJ_1"/>
    <property type="match status" value="1"/>
</dbReference>
<comment type="subcellular location">
    <subcellularLocation>
        <location evidence="9">Cytoplasm</location>
    </subcellularLocation>
</comment>
<evidence type="ECO:0000259" key="13">
    <source>
        <dbReference type="PROSITE" id="PS51188"/>
    </source>
</evidence>
<keyword evidence="6 9" id="KW-0862">Zinc</keyword>
<keyword evidence="2 9" id="KW-0235">DNA replication</keyword>
<feature type="binding site" evidence="9">
    <location>
        <position position="170"/>
    </location>
    <ligand>
        <name>Zn(2+)</name>
        <dbReference type="ChEBI" id="CHEBI:29105"/>
        <label>2</label>
    </ligand>
</feature>
<comment type="caution">
    <text evidence="14">The sequence shown here is derived from an EMBL/GenBank/DDBJ whole genome shotgun (WGS) entry which is preliminary data.</text>
</comment>
<comment type="function">
    <text evidence="9">Participates actively in the response to hyperosmotic and heat shock by preventing the aggregation of stress-denatured proteins and by disaggregating proteins, also in an autonomous, DnaK-independent fashion. Unfolded proteins bind initially to DnaJ; upon interaction with the DnaJ-bound protein, DnaK hydrolyzes its bound ATP, resulting in the formation of a stable complex. GrpE releases ADP from DnaK; ATP binding to DnaK triggers the release of the substrate protein, thus completing the reaction cycle. Several rounds of ATP-dependent interactions between DnaJ, DnaK and GrpE are required for fully efficient folding. Also involved, together with DnaK and GrpE, in the DNA replication of plasmids through activation of initiation proteins.</text>
</comment>
<evidence type="ECO:0000259" key="12">
    <source>
        <dbReference type="PROSITE" id="PS50076"/>
    </source>
</evidence>
<dbReference type="PANTHER" id="PTHR43096">
    <property type="entry name" value="DNAJ HOMOLOG 1, MITOCHONDRIAL-RELATED"/>
    <property type="match status" value="1"/>
</dbReference>
<dbReference type="Pfam" id="PF01556">
    <property type="entry name" value="DnaJ_C"/>
    <property type="match status" value="1"/>
</dbReference>
<feature type="domain" description="J" evidence="12">
    <location>
        <begin position="5"/>
        <end position="70"/>
    </location>
</feature>
<keyword evidence="1 9" id="KW-0963">Cytoplasm</keyword>
<dbReference type="NCBIfam" id="NF008035">
    <property type="entry name" value="PRK10767.1"/>
    <property type="match status" value="1"/>
</dbReference>
<feature type="binding site" evidence="9">
    <location>
        <position position="209"/>
    </location>
    <ligand>
        <name>Zn(2+)</name>
        <dbReference type="ChEBI" id="CHEBI:29105"/>
        <label>1</label>
    </ligand>
</feature>
<feature type="region of interest" description="Disordered" evidence="11">
    <location>
        <begin position="65"/>
        <end position="88"/>
    </location>
</feature>
<dbReference type="Gene3D" id="1.10.287.110">
    <property type="entry name" value="DnaJ domain"/>
    <property type="match status" value="1"/>
</dbReference>
<feature type="binding site" evidence="9">
    <location>
        <position position="153"/>
    </location>
    <ligand>
        <name>Zn(2+)</name>
        <dbReference type="ChEBI" id="CHEBI:29105"/>
        <label>1</label>
    </ligand>
</feature>
<evidence type="ECO:0000256" key="4">
    <source>
        <dbReference type="ARBA" id="ARBA00022737"/>
    </source>
</evidence>
<evidence type="ECO:0000256" key="8">
    <source>
        <dbReference type="ARBA" id="ARBA00023186"/>
    </source>
</evidence>
<feature type="binding site" evidence="9">
    <location>
        <position position="192"/>
    </location>
    <ligand>
        <name>Zn(2+)</name>
        <dbReference type="ChEBI" id="CHEBI:29105"/>
        <label>2</label>
    </ligand>
</feature>
<evidence type="ECO:0000256" key="2">
    <source>
        <dbReference type="ARBA" id="ARBA00022705"/>
    </source>
</evidence>
<organism evidence="14 15">
    <name type="scientific">Candidatus Cyrtobacter comes</name>
    <dbReference type="NCBI Taxonomy" id="675776"/>
    <lineage>
        <taxon>Bacteria</taxon>
        <taxon>Pseudomonadati</taxon>
        <taxon>Pseudomonadota</taxon>
        <taxon>Alphaproteobacteria</taxon>
        <taxon>Rickettsiales</taxon>
        <taxon>Candidatus Midichloriaceae</taxon>
        <taxon>Candidatus Cyrtobacter</taxon>
    </lineage>
</organism>
<protein>
    <recommendedName>
        <fullName evidence="9">Chaperone protein DnaJ</fullName>
    </recommendedName>
</protein>
<dbReference type="EMBL" id="JARGYT010000064">
    <property type="protein sequence ID" value="MDZ5762559.1"/>
    <property type="molecule type" value="Genomic_DNA"/>
</dbReference>
<dbReference type="Pfam" id="PF00684">
    <property type="entry name" value="DnaJ_CXXCXGXG"/>
    <property type="match status" value="1"/>
</dbReference>
<name>A0ABU5L8W3_9RICK</name>
<evidence type="ECO:0000313" key="14">
    <source>
        <dbReference type="EMBL" id="MDZ5762559.1"/>
    </source>
</evidence>
<comment type="similarity">
    <text evidence="9">Belongs to the DnaJ family.</text>
</comment>
<comment type="subunit">
    <text evidence="9">Homodimer.</text>
</comment>
<dbReference type="PANTHER" id="PTHR43096:SF48">
    <property type="entry name" value="CHAPERONE PROTEIN DNAJ"/>
    <property type="match status" value="1"/>
</dbReference>
<dbReference type="SUPFAM" id="SSF46565">
    <property type="entry name" value="Chaperone J-domain"/>
    <property type="match status" value="1"/>
</dbReference>
<dbReference type="CDD" id="cd06257">
    <property type="entry name" value="DnaJ"/>
    <property type="match status" value="1"/>
</dbReference>
<keyword evidence="8 9" id="KW-0143">Chaperone</keyword>
<evidence type="ECO:0000256" key="6">
    <source>
        <dbReference type="ARBA" id="ARBA00022833"/>
    </source>
</evidence>
<accession>A0ABU5L8W3</accession>
<evidence type="ECO:0000256" key="1">
    <source>
        <dbReference type="ARBA" id="ARBA00022490"/>
    </source>
</evidence>
<feature type="zinc finger region" description="CR-type" evidence="10">
    <location>
        <begin position="140"/>
        <end position="218"/>
    </location>
</feature>
<evidence type="ECO:0000256" key="9">
    <source>
        <dbReference type="HAMAP-Rule" id="MF_01152"/>
    </source>
</evidence>
<dbReference type="InterPro" id="IPR001305">
    <property type="entry name" value="HSP_DnaJ_Cys-rich_dom"/>
</dbReference>